<dbReference type="SMART" id="SM00028">
    <property type="entry name" value="TPR"/>
    <property type="match status" value="6"/>
</dbReference>
<feature type="repeat" description="TPR" evidence="3">
    <location>
        <begin position="208"/>
        <end position="241"/>
    </location>
</feature>
<proteinExistence type="predicted"/>
<keyword evidence="1" id="KW-0677">Repeat</keyword>
<dbReference type="Proteomes" id="UP000183085">
    <property type="component" value="Unassembled WGS sequence"/>
</dbReference>
<evidence type="ECO:0000313" key="4">
    <source>
        <dbReference type="EMBL" id="OIP38479.1"/>
    </source>
</evidence>
<dbReference type="Pfam" id="PF13414">
    <property type="entry name" value="TPR_11"/>
    <property type="match status" value="1"/>
</dbReference>
<evidence type="ECO:0000313" key="5">
    <source>
        <dbReference type="Proteomes" id="UP000183085"/>
    </source>
</evidence>
<name>A0A1J5E3F7_9BACT</name>
<dbReference type="Pfam" id="PF13174">
    <property type="entry name" value="TPR_6"/>
    <property type="match status" value="1"/>
</dbReference>
<keyword evidence="2 3" id="KW-0802">TPR repeat</keyword>
<dbReference type="Gene3D" id="1.25.40.10">
    <property type="entry name" value="Tetratricopeptide repeat domain"/>
    <property type="match status" value="2"/>
</dbReference>
<feature type="repeat" description="TPR" evidence="3">
    <location>
        <begin position="138"/>
        <end position="171"/>
    </location>
</feature>
<evidence type="ECO:0000256" key="1">
    <source>
        <dbReference type="ARBA" id="ARBA00022737"/>
    </source>
</evidence>
<reference evidence="4 5" key="1">
    <citation type="journal article" date="2016" name="Environ. Microbiol.">
        <title>Genomic resolution of a cold subsurface aquifer community provides metabolic insights for novel microbes adapted to high CO concentrations.</title>
        <authorList>
            <person name="Probst A.J."/>
            <person name="Castelle C.J."/>
            <person name="Singh A."/>
            <person name="Brown C.T."/>
            <person name="Anantharaman K."/>
            <person name="Sharon I."/>
            <person name="Hug L.A."/>
            <person name="Burstein D."/>
            <person name="Emerson J.B."/>
            <person name="Thomas B.C."/>
            <person name="Banfield J.F."/>
        </authorList>
    </citation>
    <scope>NUCLEOTIDE SEQUENCE [LARGE SCALE GENOMIC DNA]</scope>
    <source>
        <strain evidence="4">CG2_30_40_21</strain>
    </source>
</reference>
<dbReference type="InterPro" id="IPR019734">
    <property type="entry name" value="TPR_rpt"/>
</dbReference>
<dbReference type="Pfam" id="PF13181">
    <property type="entry name" value="TPR_8"/>
    <property type="match status" value="1"/>
</dbReference>
<dbReference type="AlphaFoldDB" id="A0A1J5E3F7"/>
<accession>A0A1J5E3F7</accession>
<organism evidence="4 5">
    <name type="scientific">Candidatus Desantisbacteria bacterium CG2_30_40_21</name>
    <dbReference type="NCBI Taxonomy" id="1817895"/>
    <lineage>
        <taxon>Bacteria</taxon>
        <taxon>Candidatus Desantisiibacteriota</taxon>
    </lineage>
</organism>
<dbReference type="STRING" id="1817895.AUJ95_06675"/>
<dbReference type="Pfam" id="PF12895">
    <property type="entry name" value="ANAPC3"/>
    <property type="match status" value="1"/>
</dbReference>
<dbReference type="InterPro" id="IPR051685">
    <property type="entry name" value="Ycf3/AcsC/BcsC/TPR_MFPF"/>
</dbReference>
<comment type="caution">
    <text evidence="4">The sequence shown here is derived from an EMBL/GenBank/DDBJ whole genome shotgun (WGS) entry which is preliminary data.</text>
</comment>
<dbReference type="InterPro" id="IPR011990">
    <property type="entry name" value="TPR-like_helical_dom_sf"/>
</dbReference>
<evidence type="ECO:0000256" key="2">
    <source>
        <dbReference type="ARBA" id="ARBA00022803"/>
    </source>
</evidence>
<dbReference type="EMBL" id="MNYI01000176">
    <property type="protein sequence ID" value="OIP38479.1"/>
    <property type="molecule type" value="Genomic_DNA"/>
</dbReference>
<dbReference type="PROSITE" id="PS50293">
    <property type="entry name" value="TPR_REGION"/>
    <property type="match status" value="1"/>
</dbReference>
<dbReference type="PANTHER" id="PTHR44943:SF8">
    <property type="entry name" value="TPR REPEAT-CONTAINING PROTEIN MJ0263"/>
    <property type="match status" value="1"/>
</dbReference>
<dbReference type="PROSITE" id="PS50005">
    <property type="entry name" value="TPR"/>
    <property type="match status" value="2"/>
</dbReference>
<dbReference type="SUPFAM" id="SSF48452">
    <property type="entry name" value="TPR-like"/>
    <property type="match status" value="1"/>
</dbReference>
<evidence type="ECO:0000256" key="3">
    <source>
        <dbReference type="PROSITE-ProRule" id="PRU00339"/>
    </source>
</evidence>
<sequence length="332" mass="38756">MDYTKKLNEAIQLKNNRKLNEALVIFLELMDEQPQDDYLLSNLGHLYFKMNDYKNSLIMLERACGIKKQGEFVLKLKADVLMRLGRMDEAETVLLSMLTKGFNLDVIKRLIKCLVEQKRFGDALNQINRVLQVIEYDRDTEITHGEILVKSGRFDEASDCFKRIIKRNPSDEFAYLRLIMIKLEHKPQEEVIEELRGILKIPSRSANAYLHDLLARAYKEIGRYEDALREYQESLRLKPDNPFTRKQLGFCYAKMKDYDGVIRTLSCCLLNDPDDTFVRASLLSAYRHTKRLDEAVKLLTELINKYPDKKNLFGIMRKLKKECSTDIPVCAP</sequence>
<dbReference type="PANTHER" id="PTHR44943">
    <property type="entry name" value="CELLULOSE SYNTHASE OPERON PROTEIN C"/>
    <property type="match status" value="1"/>
</dbReference>
<gene>
    <name evidence="4" type="ORF">AUJ95_06675</name>
</gene>
<protein>
    <submittedName>
        <fullName evidence="4">Uncharacterized protein</fullName>
    </submittedName>
</protein>